<evidence type="ECO:0000313" key="4">
    <source>
        <dbReference type="Proteomes" id="UP000518288"/>
    </source>
</evidence>
<feature type="signal peptide" evidence="2">
    <location>
        <begin position="1"/>
        <end position="27"/>
    </location>
</feature>
<dbReference type="Proteomes" id="UP000518288">
    <property type="component" value="Unassembled WGS sequence"/>
</dbReference>
<organism evidence="3 4">
    <name type="scientific">Sphaerotilus montanus</name>
    <dbReference type="NCBI Taxonomy" id="522889"/>
    <lineage>
        <taxon>Bacteria</taxon>
        <taxon>Pseudomonadati</taxon>
        <taxon>Pseudomonadota</taxon>
        <taxon>Betaproteobacteria</taxon>
        <taxon>Burkholderiales</taxon>
        <taxon>Sphaerotilaceae</taxon>
        <taxon>Sphaerotilus</taxon>
    </lineage>
</organism>
<gene>
    <name evidence="3" type="ORF">BDD16_000995</name>
</gene>
<evidence type="ECO:0000256" key="2">
    <source>
        <dbReference type="SAM" id="SignalP"/>
    </source>
</evidence>
<feature type="region of interest" description="Disordered" evidence="1">
    <location>
        <begin position="65"/>
        <end position="120"/>
    </location>
</feature>
<comment type="caution">
    <text evidence="3">The sequence shown here is derived from an EMBL/GenBank/DDBJ whole genome shotgun (WGS) entry which is preliminary data.</text>
</comment>
<dbReference type="AlphaFoldDB" id="A0A7Y9UB12"/>
<name>A0A7Y9UB12_9BURK</name>
<feature type="compositionally biased region" description="Gly residues" evidence="1">
    <location>
        <begin position="75"/>
        <end position="85"/>
    </location>
</feature>
<accession>A0A7Y9UB12</accession>
<protein>
    <submittedName>
        <fullName evidence="3">Uncharacterized protein</fullName>
    </submittedName>
</protein>
<keyword evidence="4" id="KW-1185">Reference proteome</keyword>
<reference evidence="3 4" key="1">
    <citation type="submission" date="2020-07" db="EMBL/GenBank/DDBJ databases">
        <title>Genomic Encyclopedia of Archaeal and Bacterial Type Strains, Phase II (KMG-II): from individual species to whole genera.</title>
        <authorList>
            <person name="Goeker M."/>
        </authorList>
    </citation>
    <scope>NUCLEOTIDE SEQUENCE [LARGE SCALE GENOMIC DNA]</scope>
    <source>
        <strain evidence="3 4">DSM 21226</strain>
    </source>
</reference>
<dbReference type="EMBL" id="JACCFH010000001">
    <property type="protein sequence ID" value="NYG32009.1"/>
    <property type="molecule type" value="Genomic_DNA"/>
</dbReference>
<keyword evidence="2" id="KW-0732">Signal</keyword>
<feature type="compositionally biased region" description="Low complexity" evidence="1">
    <location>
        <begin position="86"/>
        <end position="101"/>
    </location>
</feature>
<feature type="compositionally biased region" description="Basic and acidic residues" evidence="1">
    <location>
        <begin position="102"/>
        <end position="120"/>
    </location>
</feature>
<sequence>MSTTFLPRVLRTTMAMALVAGATAASAQERPVYRCPGNLYTDQYSPKEAAELGCKTLDGAPVTVVQSPVRRPASSGGGGGGGGEGAAARPASGAAPAARASGEMRVDPAQQRARDSDARRILEAELRKEEERLAALQKDYNQGEPERRGDERNFARYQERVAEMKASIARKEADIAALKRELAKLPAP</sequence>
<feature type="chain" id="PRO_5030514973" evidence="2">
    <location>
        <begin position="28"/>
        <end position="188"/>
    </location>
</feature>
<evidence type="ECO:0000256" key="1">
    <source>
        <dbReference type="SAM" id="MobiDB-lite"/>
    </source>
</evidence>
<dbReference type="RefSeq" id="WP_375139064.1">
    <property type="nucleotide sequence ID" value="NZ_CAXYYM010000020.1"/>
</dbReference>
<proteinExistence type="predicted"/>
<evidence type="ECO:0000313" key="3">
    <source>
        <dbReference type="EMBL" id="NYG32009.1"/>
    </source>
</evidence>